<dbReference type="InterPro" id="IPR011009">
    <property type="entry name" value="Kinase-like_dom_sf"/>
</dbReference>
<sequence>MAHLEEAITVARQTVASTPDDHPDQAAWLNNLGSKLERRYKRTGEMTDLLGLDARLHSLYLEDIAASSLAQRAWRGPDDYFSGTPADARRVLDDMASALAFVHENGITHNDIKPGNILFSPARGAVLIDFGLSSDSTRASAAATQTAGTPWYVPPEFMNSPQTGRGPPGDVWALGVVMLYLRRRLRIPDKSTDWLIWEVASQTSPDAVAAMGKMSIWVAKVLAERAQLGLDQMDEVIRGMTEPERSGRSTIIAVVRALGCGAQDQEGS</sequence>
<dbReference type="SMART" id="SM00220">
    <property type="entry name" value="S_TKc"/>
    <property type="match status" value="1"/>
</dbReference>
<dbReference type="InterPro" id="IPR000719">
    <property type="entry name" value="Prot_kinase_dom"/>
</dbReference>
<dbReference type="InParanoid" id="A0A1J7IYJ5"/>
<dbReference type="EMBL" id="KV875111">
    <property type="protein sequence ID" value="OIW22656.1"/>
    <property type="molecule type" value="Genomic_DNA"/>
</dbReference>
<keyword evidence="4" id="KW-0808">Transferase</keyword>
<organism evidence="4 5">
    <name type="scientific">Coniochaeta ligniaria NRRL 30616</name>
    <dbReference type="NCBI Taxonomy" id="1408157"/>
    <lineage>
        <taxon>Eukaryota</taxon>
        <taxon>Fungi</taxon>
        <taxon>Dikarya</taxon>
        <taxon>Ascomycota</taxon>
        <taxon>Pezizomycotina</taxon>
        <taxon>Sordariomycetes</taxon>
        <taxon>Sordariomycetidae</taxon>
        <taxon>Coniochaetales</taxon>
        <taxon>Coniochaetaceae</taxon>
        <taxon>Coniochaeta</taxon>
    </lineage>
</organism>
<dbReference type="Pfam" id="PF00069">
    <property type="entry name" value="Pkinase"/>
    <property type="match status" value="1"/>
</dbReference>
<dbReference type="GO" id="GO:0005737">
    <property type="term" value="C:cytoplasm"/>
    <property type="evidence" value="ECO:0007669"/>
    <property type="project" value="TreeGrafter"/>
</dbReference>
<evidence type="ECO:0000313" key="5">
    <source>
        <dbReference type="Proteomes" id="UP000182658"/>
    </source>
</evidence>
<dbReference type="AlphaFoldDB" id="A0A1J7IYJ5"/>
<evidence type="ECO:0000259" key="3">
    <source>
        <dbReference type="PROSITE" id="PS50011"/>
    </source>
</evidence>
<reference evidence="4 5" key="1">
    <citation type="submission" date="2016-10" db="EMBL/GenBank/DDBJ databases">
        <title>Draft genome sequence of Coniochaeta ligniaria NRRL30616, a lignocellulolytic fungus for bioabatement of inhibitors in plant biomass hydrolysates.</title>
        <authorList>
            <consortium name="DOE Joint Genome Institute"/>
            <person name="Jimenez D.J."/>
            <person name="Hector R.E."/>
            <person name="Riley R."/>
            <person name="Sun H."/>
            <person name="Grigoriev I.V."/>
            <person name="Van Elsas J.D."/>
            <person name="Nichols N.N."/>
        </authorList>
    </citation>
    <scope>NUCLEOTIDE SEQUENCE [LARGE SCALE GENOMIC DNA]</scope>
    <source>
        <strain evidence="4 5">NRRL 30616</strain>
    </source>
</reference>
<evidence type="ECO:0000256" key="1">
    <source>
        <dbReference type="ARBA" id="ARBA00022741"/>
    </source>
</evidence>
<keyword evidence="1" id="KW-0547">Nucleotide-binding</keyword>
<dbReference type="PANTHER" id="PTHR24346:SF75">
    <property type="entry name" value="AURORA KINASE"/>
    <property type="match status" value="1"/>
</dbReference>
<dbReference type="GO" id="GO:0004674">
    <property type="term" value="F:protein serine/threonine kinase activity"/>
    <property type="evidence" value="ECO:0007669"/>
    <property type="project" value="TreeGrafter"/>
</dbReference>
<keyword evidence="2" id="KW-0067">ATP-binding</keyword>
<dbReference type="Proteomes" id="UP000182658">
    <property type="component" value="Unassembled WGS sequence"/>
</dbReference>
<keyword evidence="4" id="KW-0418">Kinase</keyword>
<proteinExistence type="predicted"/>
<feature type="domain" description="Protein kinase" evidence="3">
    <location>
        <begin position="1"/>
        <end position="268"/>
    </location>
</feature>
<accession>A0A1J7IYJ5</accession>
<evidence type="ECO:0000313" key="4">
    <source>
        <dbReference type="EMBL" id="OIW22656.1"/>
    </source>
</evidence>
<dbReference type="OrthoDB" id="9991317at2759"/>
<dbReference type="InterPro" id="IPR008271">
    <property type="entry name" value="Ser/Thr_kinase_AS"/>
</dbReference>
<gene>
    <name evidence="4" type="ORF">CONLIGDRAFT_687311</name>
</gene>
<keyword evidence="5" id="KW-1185">Reference proteome</keyword>
<dbReference type="PROSITE" id="PS00108">
    <property type="entry name" value="PROTEIN_KINASE_ST"/>
    <property type="match status" value="1"/>
</dbReference>
<dbReference type="GO" id="GO:0005524">
    <property type="term" value="F:ATP binding"/>
    <property type="evidence" value="ECO:0007669"/>
    <property type="project" value="UniProtKB-KW"/>
</dbReference>
<dbReference type="Gene3D" id="1.10.510.10">
    <property type="entry name" value="Transferase(Phosphotransferase) domain 1"/>
    <property type="match status" value="1"/>
</dbReference>
<protein>
    <submittedName>
        <fullName evidence="4">Kinase-like protein</fullName>
    </submittedName>
</protein>
<dbReference type="GO" id="GO:0035556">
    <property type="term" value="P:intracellular signal transduction"/>
    <property type="evidence" value="ECO:0007669"/>
    <property type="project" value="TreeGrafter"/>
</dbReference>
<dbReference type="STRING" id="1408157.A0A1J7IYJ5"/>
<dbReference type="PANTHER" id="PTHR24346">
    <property type="entry name" value="MAP/MICROTUBULE AFFINITY-REGULATING KINASE"/>
    <property type="match status" value="1"/>
</dbReference>
<dbReference type="SUPFAM" id="SSF56112">
    <property type="entry name" value="Protein kinase-like (PK-like)"/>
    <property type="match status" value="1"/>
</dbReference>
<name>A0A1J7IYJ5_9PEZI</name>
<evidence type="ECO:0000256" key="2">
    <source>
        <dbReference type="ARBA" id="ARBA00022840"/>
    </source>
</evidence>
<dbReference type="PROSITE" id="PS50011">
    <property type="entry name" value="PROTEIN_KINASE_DOM"/>
    <property type="match status" value="1"/>
</dbReference>